<dbReference type="EMBL" id="JAVHJS010000001">
    <property type="protein sequence ID" value="KAK2868907.1"/>
    <property type="molecule type" value="Genomic_DNA"/>
</dbReference>
<accession>A0AA88T8H0</accession>
<organism evidence="2 3">
    <name type="scientific">Tachysurus vachellii</name>
    <name type="common">Darkbarbel catfish</name>
    <name type="synonym">Pelteobagrus vachellii</name>
    <dbReference type="NCBI Taxonomy" id="175792"/>
    <lineage>
        <taxon>Eukaryota</taxon>
        <taxon>Metazoa</taxon>
        <taxon>Chordata</taxon>
        <taxon>Craniata</taxon>
        <taxon>Vertebrata</taxon>
        <taxon>Euteleostomi</taxon>
        <taxon>Actinopterygii</taxon>
        <taxon>Neopterygii</taxon>
        <taxon>Teleostei</taxon>
        <taxon>Ostariophysi</taxon>
        <taxon>Siluriformes</taxon>
        <taxon>Bagridae</taxon>
        <taxon>Tachysurus</taxon>
    </lineage>
</organism>
<keyword evidence="1" id="KW-1133">Transmembrane helix</keyword>
<gene>
    <name evidence="2" type="ORF">Q7C36_000778</name>
</gene>
<dbReference type="Proteomes" id="UP001187315">
    <property type="component" value="Unassembled WGS sequence"/>
</dbReference>
<reference evidence="2" key="1">
    <citation type="submission" date="2023-08" db="EMBL/GenBank/DDBJ databases">
        <title>Pelteobagrus vachellii genome.</title>
        <authorList>
            <person name="Liu H."/>
        </authorList>
    </citation>
    <scope>NUCLEOTIDE SEQUENCE</scope>
    <source>
        <strain evidence="2">PRFRI_2022a</strain>
        <tissue evidence="2">Muscle</tissue>
    </source>
</reference>
<feature type="transmembrane region" description="Helical" evidence="1">
    <location>
        <begin position="20"/>
        <end position="40"/>
    </location>
</feature>
<evidence type="ECO:0000313" key="2">
    <source>
        <dbReference type="EMBL" id="KAK2868907.1"/>
    </source>
</evidence>
<name>A0AA88T8H0_TACVA</name>
<sequence>MKSCTYLKHHKKESTTLIEVLCLSLCSCLYGCMYVCLYVLPWPCILVCVCGHDLRNAGAEQDLLGPDFGGSGSGLQCCRRSELKTPGVSRHQDTSLMGKDRATHYLTYSWHSG</sequence>
<keyword evidence="1" id="KW-0812">Transmembrane</keyword>
<keyword evidence="1" id="KW-0472">Membrane</keyword>
<protein>
    <submittedName>
        <fullName evidence="2">Uncharacterized protein</fullName>
    </submittedName>
</protein>
<comment type="caution">
    <text evidence="2">The sequence shown here is derived from an EMBL/GenBank/DDBJ whole genome shotgun (WGS) entry which is preliminary data.</text>
</comment>
<evidence type="ECO:0000256" key="1">
    <source>
        <dbReference type="SAM" id="Phobius"/>
    </source>
</evidence>
<dbReference type="AlphaFoldDB" id="A0AA88T8H0"/>
<keyword evidence="3" id="KW-1185">Reference proteome</keyword>
<evidence type="ECO:0000313" key="3">
    <source>
        <dbReference type="Proteomes" id="UP001187315"/>
    </source>
</evidence>
<proteinExistence type="predicted"/>